<organism evidence="3 4">
    <name type="scientific">Corynebacterium matruchotii</name>
    <dbReference type="NCBI Taxonomy" id="43768"/>
    <lineage>
        <taxon>Bacteria</taxon>
        <taxon>Bacillati</taxon>
        <taxon>Actinomycetota</taxon>
        <taxon>Actinomycetes</taxon>
        <taxon>Mycobacteriales</taxon>
        <taxon>Corynebacteriaceae</taxon>
        <taxon>Corynebacterium</taxon>
    </lineage>
</organism>
<dbReference type="GeneID" id="84573529"/>
<keyword evidence="1" id="KW-1133">Transmembrane helix</keyword>
<dbReference type="RefSeq" id="WP_005525182.1">
    <property type="nucleotide sequence ID" value="NZ_CAUVEC010000002.1"/>
</dbReference>
<feature type="transmembrane region" description="Helical" evidence="1">
    <location>
        <begin position="128"/>
        <end position="147"/>
    </location>
</feature>
<keyword evidence="1" id="KW-0812">Transmembrane</keyword>
<name>A0A6H9XU24_9CORY</name>
<dbReference type="Proteomes" id="UP000249886">
    <property type="component" value="Unassembled WGS sequence"/>
</dbReference>
<evidence type="ECO:0000259" key="2">
    <source>
        <dbReference type="Pfam" id="PF08044"/>
    </source>
</evidence>
<feature type="domain" description="DUF1707" evidence="2">
    <location>
        <begin position="27"/>
        <end position="76"/>
    </location>
</feature>
<gene>
    <name evidence="3" type="ORF">NCTC10254_01622</name>
</gene>
<proteinExistence type="predicted"/>
<evidence type="ECO:0000313" key="3">
    <source>
        <dbReference type="EMBL" id="SPW28676.1"/>
    </source>
</evidence>
<dbReference type="EMBL" id="UARK01000011">
    <property type="protein sequence ID" value="SPW28676.1"/>
    <property type="molecule type" value="Genomic_DNA"/>
</dbReference>
<reference evidence="3 4" key="1">
    <citation type="submission" date="2018-06" db="EMBL/GenBank/DDBJ databases">
        <authorList>
            <consortium name="Pathogen Informatics"/>
            <person name="Doyle S."/>
        </authorList>
    </citation>
    <scope>NUCLEOTIDE SEQUENCE [LARGE SCALE GENOMIC DNA]</scope>
    <source>
        <strain evidence="3 4">NCTC10254</strain>
    </source>
</reference>
<keyword evidence="1" id="KW-0472">Membrane</keyword>
<protein>
    <submittedName>
        <fullName evidence="3">Domain of uncharacterized function (DUF1707)</fullName>
    </submittedName>
</protein>
<feature type="transmembrane region" description="Helical" evidence="1">
    <location>
        <begin position="103"/>
        <end position="122"/>
    </location>
</feature>
<comment type="caution">
    <text evidence="3">The sequence shown here is derived from an EMBL/GenBank/DDBJ whole genome shotgun (WGS) entry which is preliminary data.</text>
</comment>
<dbReference type="InterPro" id="IPR012551">
    <property type="entry name" value="DUF1707_SHOCT-like"/>
</dbReference>
<evidence type="ECO:0000256" key="1">
    <source>
        <dbReference type="SAM" id="Phobius"/>
    </source>
</evidence>
<accession>A0A6H9XU24</accession>
<dbReference type="Pfam" id="PF08044">
    <property type="entry name" value="DUF1707"/>
    <property type="match status" value="1"/>
</dbReference>
<dbReference type="AlphaFoldDB" id="A0A6H9XU24"/>
<sequence>MNPQALPPYPRDPVSNSKFASWDYPIGNIERWHAKTSLDQHYAAGKLQPTEYETRMVGIMGATMWSHLVAIFADLPAPGPAYDGKQLLKACHAAQKAQSMSPLVIILLPILLGVIFLISLGVAGPPGFVFSMPILIAPLIVISMATVDKYKRVYQNFSNQLNLQQRALLDEAANEEYAQYRWRQQQQQQIQNMFNNINRQY</sequence>
<evidence type="ECO:0000313" key="4">
    <source>
        <dbReference type="Proteomes" id="UP000249886"/>
    </source>
</evidence>